<dbReference type="InterPro" id="IPR020449">
    <property type="entry name" value="Tscrpt_reg_AraC-type_HTH"/>
</dbReference>
<keyword evidence="4" id="KW-0812">Transmembrane</keyword>
<dbReference type="PRINTS" id="PR00032">
    <property type="entry name" value="HTHARAC"/>
</dbReference>
<evidence type="ECO:0000313" key="7">
    <source>
        <dbReference type="Proteomes" id="UP000824140"/>
    </source>
</evidence>
<feature type="transmembrane region" description="Helical" evidence="4">
    <location>
        <begin position="16"/>
        <end position="39"/>
    </location>
</feature>
<dbReference type="Pfam" id="PF12833">
    <property type="entry name" value="HTH_18"/>
    <property type="match status" value="1"/>
</dbReference>
<keyword evidence="4" id="KW-1133">Transmembrane helix</keyword>
<dbReference type="GO" id="GO:0003700">
    <property type="term" value="F:DNA-binding transcription factor activity"/>
    <property type="evidence" value="ECO:0007669"/>
    <property type="project" value="InterPro"/>
</dbReference>
<gene>
    <name evidence="6" type="ORF">IAA84_13000</name>
</gene>
<dbReference type="Gene3D" id="1.10.10.60">
    <property type="entry name" value="Homeodomain-like"/>
    <property type="match status" value="2"/>
</dbReference>
<proteinExistence type="predicted"/>
<keyword evidence="4" id="KW-0472">Membrane</keyword>
<reference evidence="6" key="1">
    <citation type="submission" date="2020-10" db="EMBL/GenBank/DDBJ databases">
        <authorList>
            <person name="Gilroy R."/>
        </authorList>
    </citation>
    <scope>NUCLEOTIDE SEQUENCE</scope>
    <source>
        <strain evidence="6">13766</strain>
    </source>
</reference>
<feature type="domain" description="HTH araC/xylS-type" evidence="5">
    <location>
        <begin position="660"/>
        <end position="758"/>
    </location>
</feature>
<evidence type="ECO:0000256" key="4">
    <source>
        <dbReference type="SAM" id="Phobius"/>
    </source>
</evidence>
<evidence type="ECO:0000256" key="2">
    <source>
        <dbReference type="ARBA" id="ARBA00023125"/>
    </source>
</evidence>
<evidence type="ECO:0000256" key="3">
    <source>
        <dbReference type="ARBA" id="ARBA00023163"/>
    </source>
</evidence>
<dbReference type="Proteomes" id="UP000824140">
    <property type="component" value="Unassembled WGS sequence"/>
</dbReference>
<dbReference type="SUPFAM" id="SSF46689">
    <property type="entry name" value="Homeodomain-like"/>
    <property type="match status" value="1"/>
</dbReference>
<dbReference type="PANTHER" id="PTHR43280:SF2">
    <property type="entry name" value="HTH-TYPE TRANSCRIPTIONAL REGULATOR EXSA"/>
    <property type="match status" value="1"/>
</dbReference>
<keyword evidence="1" id="KW-0805">Transcription regulation</keyword>
<dbReference type="EMBL" id="DVJN01000247">
    <property type="protein sequence ID" value="HIS93926.1"/>
    <property type="molecule type" value="Genomic_DNA"/>
</dbReference>
<dbReference type="InterPro" id="IPR018060">
    <property type="entry name" value="HTH_AraC"/>
</dbReference>
<reference evidence="6" key="2">
    <citation type="journal article" date="2021" name="PeerJ">
        <title>Extensive microbial diversity within the chicken gut microbiome revealed by metagenomics and culture.</title>
        <authorList>
            <person name="Gilroy R."/>
            <person name="Ravi A."/>
            <person name="Getino M."/>
            <person name="Pursley I."/>
            <person name="Horton D.L."/>
            <person name="Alikhan N.F."/>
            <person name="Baker D."/>
            <person name="Gharbi K."/>
            <person name="Hall N."/>
            <person name="Watson M."/>
            <person name="Adriaenssens E.M."/>
            <person name="Foster-Nyarko E."/>
            <person name="Jarju S."/>
            <person name="Secka A."/>
            <person name="Antonio M."/>
            <person name="Oren A."/>
            <person name="Chaudhuri R.R."/>
            <person name="La Ragione R."/>
            <person name="Hildebrand F."/>
            <person name="Pallen M.J."/>
        </authorList>
    </citation>
    <scope>NUCLEOTIDE SEQUENCE</scope>
    <source>
        <strain evidence="6">13766</strain>
    </source>
</reference>
<sequence>MKAFFPNSPRSYRLRLMWTTSLLVVVAVFASVSVSSLFLTRYMDQQMRILRAQIARQDIESLRAQLSGINSSLIDLANSPEVAQLLSYRSDSQEQTRAILQISDRIRSIMSSAEDIKALFLLAPELDKIVSVGSEQAETYLRYRITGDWESARTLKDAILGVQRMTYEPLPPAVMGQGYVLEIMPLFLRASSPNAYVCAVIDPQLKQYEEKFADAKLLCTEGALLNSSGWDGSYIPSLEETRAVLANDGGRISLNGEEYAVSVEELPFGNLRYVYLTSDALLNRHVNRAWLIAAAITVSFSAIVLAIALRCSRRLYQPVGTLLNAMVTQGRIAPGKAADELAAVGVWIDEVLMDNAKLNRELSALTPMLDELAFYRVLHSSEGPECLEWLNAFHERHLQLMVARLSHDHIVRQHHKPDAMKRMRLLVGQSILDAAKKAFCVRMAIVDENIYLVFSHDTRSDEFRLKVAAMMEEAQEKVISDFGAAVLYAVSTPHMRREDAMENADLLRKMVEQCARGFERCYLLNQSSGSLWCESMEAAEAAPALIPLRLENRVFSWVNVGKALEAWAELHAFFNDWLCREGVTGSAMKKLLTDGLDILYRAISSSGRNPEEILGNYAQNSAVLRASDIFEDAASYLQSLFRTADSALQTEISSLPVAQEDLDAYIRANWREDISLPRAAEHWNLSEGYFSRIVKNLTGESFPDYLNHLRVERARELMQETHRTIAEISDLAGFNHYKTFARCFRKFYGVSPNEFRQRQKNPPHADQSPAPR</sequence>
<dbReference type="PANTHER" id="PTHR43280">
    <property type="entry name" value="ARAC-FAMILY TRANSCRIPTIONAL REGULATOR"/>
    <property type="match status" value="1"/>
</dbReference>
<comment type="caution">
    <text evidence="6">The sequence shown here is derived from an EMBL/GenBank/DDBJ whole genome shotgun (WGS) entry which is preliminary data.</text>
</comment>
<name>A0A9D1K715_9FIRM</name>
<accession>A0A9D1K715</accession>
<evidence type="ECO:0000256" key="1">
    <source>
        <dbReference type="ARBA" id="ARBA00023015"/>
    </source>
</evidence>
<evidence type="ECO:0000313" key="6">
    <source>
        <dbReference type="EMBL" id="HIS93926.1"/>
    </source>
</evidence>
<evidence type="ECO:0000259" key="5">
    <source>
        <dbReference type="PROSITE" id="PS01124"/>
    </source>
</evidence>
<keyword evidence="3" id="KW-0804">Transcription</keyword>
<dbReference type="GO" id="GO:0043565">
    <property type="term" value="F:sequence-specific DNA binding"/>
    <property type="evidence" value="ECO:0007669"/>
    <property type="project" value="InterPro"/>
</dbReference>
<dbReference type="InterPro" id="IPR009057">
    <property type="entry name" value="Homeodomain-like_sf"/>
</dbReference>
<dbReference type="InterPro" id="IPR018062">
    <property type="entry name" value="HTH_AraC-typ_CS"/>
</dbReference>
<dbReference type="PROSITE" id="PS00041">
    <property type="entry name" value="HTH_ARAC_FAMILY_1"/>
    <property type="match status" value="1"/>
</dbReference>
<dbReference type="PROSITE" id="PS01124">
    <property type="entry name" value="HTH_ARAC_FAMILY_2"/>
    <property type="match status" value="1"/>
</dbReference>
<organism evidence="6 7">
    <name type="scientific">Candidatus Alectryocaccomicrobium excrementavium</name>
    <dbReference type="NCBI Taxonomy" id="2840668"/>
    <lineage>
        <taxon>Bacteria</taxon>
        <taxon>Bacillati</taxon>
        <taxon>Bacillota</taxon>
        <taxon>Clostridia</taxon>
        <taxon>Candidatus Alectryocaccomicrobium</taxon>
    </lineage>
</organism>
<protein>
    <submittedName>
        <fullName evidence="6">Helix-turn-helix transcriptional regulator</fullName>
    </submittedName>
</protein>
<keyword evidence="2" id="KW-0238">DNA-binding</keyword>
<dbReference type="SMART" id="SM00342">
    <property type="entry name" value="HTH_ARAC"/>
    <property type="match status" value="1"/>
</dbReference>
<dbReference type="AlphaFoldDB" id="A0A9D1K715"/>
<feature type="transmembrane region" description="Helical" evidence="4">
    <location>
        <begin position="289"/>
        <end position="309"/>
    </location>
</feature>